<evidence type="ECO:0000256" key="6">
    <source>
        <dbReference type="ARBA" id="ARBA00022989"/>
    </source>
</evidence>
<dbReference type="OrthoDB" id="263893at2759"/>
<evidence type="ECO:0000256" key="3">
    <source>
        <dbReference type="ARBA" id="ARBA00017059"/>
    </source>
</evidence>
<gene>
    <name evidence="10" type="ORF">M407DRAFT_241445</name>
</gene>
<dbReference type="InterPro" id="IPR009542">
    <property type="entry name" value="Spc1/SPCS1"/>
</dbReference>
<evidence type="ECO:0000256" key="1">
    <source>
        <dbReference type="ARBA" id="ARBA00004477"/>
    </source>
</evidence>
<accession>A0A0C3LEL7</accession>
<comment type="similarity">
    <text evidence="2">Belongs to the SPCS1 family.</text>
</comment>
<comment type="subcellular location">
    <subcellularLocation>
        <location evidence="1">Endoplasmic reticulum membrane</location>
        <topology evidence="1">Multi-pass membrane protein</topology>
    </subcellularLocation>
</comment>
<evidence type="ECO:0000256" key="5">
    <source>
        <dbReference type="ARBA" id="ARBA00022824"/>
    </source>
</evidence>
<keyword evidence="6 9" id="KW-1133">Transmembrane helix</keyword>
<dbReference type="Proteomes" id="UP000054248">
    <property type="component" value="Unassembled WGS sequence"/>
</dbReference>
<dbReference type="GO" id="GO:0005787">
    <property type="term" value="C:signal peptidase complex"/>
    <property type="evidence" value="ECO:0007669"/>
    <property type="project" value="InterPro"/>
</dbReference>
<dbReference type="STRING" id="1051891.A0A0C3LEL7"/>
<protein>
    <recommendedName>
        <fullName evidence="3">Signal peptidase complex subunit 1</fullName>
    </recommendedName>
</protein>
<evidence type="ECO:0000256" key="8">
    <source>
        <dbReference type="ARBA" id="ARBA00045204"/>
    </source>
</evidence>
<dbReference type="Pfam" id="PF06645">
    <property type="entry name" value="SPC12"/>
    <property type="match status" value="1"/>
</dbReference>
<reference evidence="11" key="2">
    <citation type="submission" date="2015-01" db="EMBL/GenBank/DDBJ databases">
        <title>Evolutionary Origins and Diversification of the Mycorrhizal Mutualists.</title>
        <authorList>
            <consortium name="DOE Joint Genome Institute"/>
            <consortium name="Mycorrhizal Genomics Consortium"/>
            <person name="Kohler A."/>
            <person name="Kuo A."/>
            <person name="Nagy L.G."/>
            <person name="Floudas D."/>
            <person name="Copeland A."/>
            <person name="Barry K.W."/>
            <person name="Cichocki N."/>
            <person name="Veneault-Fourrey C."/>
            <person name="LaButti K."/>
            <person name="Lindquist E.A."/>
            <person name="Lipzen A."/>
            <person name="Lundell T."/>
            <person name="Morin E."/>
            <person name="Murat C."/>
            <person name="Riley R."/>
            <person name="Ohm R."/>
            <person name="Sun H."/>
            <person name="Tunlid A."/>
            <person name="Henrissat B."/>
            <person name="Grigoriev I.V."/>
            <person name="Hibbett D.S."/>
            <person name="Martin F."/>
        </authorList>
    </citation>
    <scope>NUCLEOTIDE SEQUENCE [LARGE SCALE GENOMIC DNA]</scope>
    <source>
        <strain evidence="11">MUT 4182</strain>
    </source>
</reference>
<dbReference type="EMBL" id="KN822955">
    <property type="protein sequence ID" value="KIO32343.1"/>
    <property type="molecule type" value="Genomic_DNA"/>
</dbReference>
<dbReference type="AlphaFoldDB" id="A0A0C3LEL7"/>
<dbReference type="PANTHER" id="PTHR13202:SF0">
    <property type="entry name" value="SIGNAL PEPTIDASE COMPLEX SUBUNIT 1"/>
    <property type="match status" value="1"/>
</dbReference>
<keyword evidence="7 9" id="KW-0472">Membrane</keyword>
<dbReference type="GO" id="GO:0045047">
    <property type="term" value="P:protein targeting to ER"/>
    <property type="evidence" value="ECO:0007669"/>
    <property type="project" value="TreeGrafter"/>
</dbReference>
<feature type="transmembrane region" description="Helical" evidence="9">
    <location>
        <begin position="29"/>
        <end position="47"/>
    </location>
</feature>
<evidence type="ECO:0000256" key="2">
    <source>
        <dbReference type="ARBA" id="ARBA00005245"/>
    </source>
</evidence>
<evidence type="ECO:0000313" key="11">
    <source>
        <dbReference type="Proteomes" id="UP000054248"/>
    </source>
</evidence>
<evidence type="ECO:0000256" key="4">
    <source>
        <dbReference type="ARBA" id="ARBA00022692"/>
    </source>
</evidence>
<sequence length="95" mass="10775">MSSQIEQKIRSLLEGTIDFKGQERVESLVHYWLIFTTALSFIVGLAIQDISYTFKIFFGSSALLALVVVPPWPFLSQQPVTWLPEMPPSDTKKSQ</sequence>
<comment type="function">
    <text evidence="8">Component of the signal peptidase complex (SPC) which catalyzes the cleavage of N-terminal signal sequences from nascent proteins as they are translocated into the lumen of the endoplasmic reticulum. Dispensable for SPC enzymatic activity.</text>
</comment>
<keyword evidence="4 9" id="KW-0812">Transmembrane</keyword>
<evidence type="ECO:0000256" key="7">
    <source>
        <dbReference type="ARBA" id="ARBA00023136"/>
    </source>
</evidence>
<name>A0A0C3LEL7_9AGAM</name>
<feature type="transmembrane region" description="Helical" evidence="9">
    <location>
        <begin position="54"/>
        <end position="74"/>
    </location>
</feature>
<organism evidence="10 11">
    <name type="scientific">Tulasnella calospora MUT 4182</name>
    <dbReference type="NCBI Taxonomy" id="1051891"/>
    <lineage>
        <taxon>Eukaryota</taxon>
        <taxon>Fungi</taxon>
        <taxon>Dikarya</taxon>
        <taxon>Basidiomycota</taxon>
        <taxon>Agaricomycotina</taxon>
        <taxon>Agaricomycetes</taxon>
        <taxon>Cantharellales</taxon>
        <taxon>Tulasnellaceae</taxon>
        <taxon>Tulasnella</taxon>
    </lineage>
</organism>
<evidence type="ECO:0000256" key="9">
    <source>
        <dbReference type="SAM" id="Phobius"/>
    </source>
</evidence>
<reference evidence="10 11" key="1">
    <citation type="submission" date="2014-04" db="EMBL/GenBank/DDBJ databases">
        <authorList>
            <consortium name="DOE Joint Genome Institute"/>
            <person name="Kuo A."/>
            <person name="Girlanda M."/>
            <person name="Perotto S."/>
            <person name="Kohler A."/>
            <person name="Nagy L.G."/>
            <person name="Floudas D."/>
            <person name="Copeland A."/>
            <person name="Barry K.W."/>
            <person name="Cichocki N."/>
            <person name="Veneault-Fourrey C."/>
            <person name="LaButti K."/>
            <person name="Lindquist E.A."/>
            <person name="Lipzen A."/>
            <person name="Lundell T."/>
            <person name="Morin E."/>
            <person name="Murat C."/>
            <person name="Sun H."/>
            <person name="Tunlid A."/>
            <person name="Henrissat B."/>
            <person name="Grigoriev I.V."/>
            <person name="Hibbett D.S."/>
            <person name="Martin F."/>
            <person name="Nordberg H.P."/>
            <person name="Cantor M.N."/>
            <person name="Hua S.X."/>
        </authorList>
    </citation>
    <scope>NUCLEOTIDE SEQUENCE [LARGE SCALE GENOMIC DNA]</scope>
    <source>
        <strain evidence="10 11">MUT 4182</strain>
    </source>
</reference>
<dbReference type="PANTHER" id="PTHR13202">
    <property type="entry name" value="MICROSOMAL SIGNAL PEPTIDASE 12 KDA SUBUNIT"/>
    <property type="match status" value="1"/>
</dbReference>
<proteinExistence type="inferred from homology"/>
<dbReference type="GO" id="GO:0006465">
    <property type="term" value="P:signal peptide processing"/>
    <property type="evidence" value="ECO:0007669"/>
    <property type="project" value="InterPro"/>
</dbReference>
<keyword evidence="5" id="KW-0256">Endoplasmic reticulum</keyword>
<dbReference type="HOGENOM" id="CLU_134505_2_0_1"/>
<keyword evidence="11" id="KW-1185">Reference proteome</keyword>
<evidence type="ECO:0000313" key="10">
    <source>
        <dbReference type="EMBL" id="KIO32343.1"/>
    </source>
</evidence>